<dbReference type="GO" id="GO:0005737">
    <property type="term" value="C:cytoplasm"/>
    <property type="evidence" value="ECO:0007669"/>
    <property type="project" value="TreeGrafter"/>
</dbReference>
<dbReference type="Proteomes" id="UP000287651">
    <property type="component" value="Unassembled WGS sequence"/>
</dbReference>
<dbReference type="PANTHER" id="PTHR31126">
    <property type="entry name" value="TYROSINE-PROTEIN PHOSPHATASE"/>
    <property type="match status" value="1"/>
</dbReference>
<feature type="compositionally biased region" description="Basic and acidic residues" evidence="1">
    <location>
        <begin position="11"/>
        <end position="23"/>
    </location>
</feature>
<dbReference type="PANTHER" id="PTHR31126:SF48">
    <property type="entry name" value="INOSITOL PHOSPHATASE SIW14"/>
    <property type="match status" value="1"/>
</dbReference>
<protein>
    <submittedName>
        <fullName evidence="2">Uncharacterized protein</fullName>
    </submittedName>
</protein>
<evidence type="ECO:0000313" key="2">
    <source>
        <dbReference type="EMBL" id="RRT33221.1"/>
    </source>
</evidence>
<dbReference type="EMBL" id="AMZH03029610">
    <property type="protein sequence ID" value="RRT33221.1"/>
    <property type="molecule type" value="Genomic_DNA"/>
</dbReference>
<accession>A0A426X182</accession>
<sequence length="145" mass="16327">MGNQRSAAVEVELKPRSEEDDESRRIAREGRLGQFIPPFNFATVDRGVFRSGFPDAANFSFLDTLQLRSIPVSGAVSRGKQGVSRVQSDTALPLRHGRFKGTCSDLRSSVTEKLLCYNDLLWLLLLFPQLPRCGACEDPWNRRKE</sequence>
<dbReference type="GO" id="GO:0016791">
    <property type="term" value="F:phosphatase activity"/>
    <property type="evidence" value="ECO:0007669"/>
    <property type="project" value="TreeGrafter"/>
</dbReference>
<organism evidence="2 3">
    <name type="scientific">Ensete ventricosum</name>
    <name type="common">Abyssinian banana</name>
    <name type="synonym">Musa ensete</name>
    <dbReference type="NCBI Taxonomy" id="4639"/>
    <lineage>
        <taxon>Eukaryota</taxon>
        <taxon>Viridiplantae</taxon>
        <taxon>Streptophyta</taxon>
        <taxon>Embryophyta</taxon>
        <taxon>Tracheophyta</taxon>
        <taxon>Spermatophyta</taxon>
        <taxon>Magnoliopsida</taxon>
        <taxon>Liliopsida</taxon>
        <taxon>Zingiberales</taxon>
        <taxon>Musaceae</taxon>
        <taxon>Ensete</taxon>
    </lineage>
</organism>
<dbReference type="InterPro" id="IPR029021">
    <property type="entry name" value="Prot-tyrosine_phosphatase-like"/>
</dbReference>
<reference evidence="2 3" key="1">
    <citation type="journal article" date="2014" name="Agronomy (Basel)">
        <title>A Draft Genome Sequence for Ensete ventricosum, the Drought-Tolerant Tree Against Hunger.</title>
        <authorList>
            <person name="Harrison J."/>
            <person name="Moore K.A."/>
            <person name="Paszkiewicz K."/>
            <person name="Jones T."/>
            <person name="Grant M."/>
            <person name="Ambacheew D."/>
            <person name="Muzemil S."/>
            <person name="Studholme D.J."/>
        </authorList>
    </citation>
    <scope>NUCLEOTIDE SEQUENCE [LARGE SCALE GENOMIC DNA]</scope>
</reference>
<evidence type="ECO:0000256" key="1">
    <source>
        <dbReference type="SAM" id="MobiDB-lite"/>
    </source>
</evidence>
<comment type="caution">
    <text evidence="2">The sequence shown here is derived from an EMBL/GenBank/DDBJ whole genome shotgun (WGS) entry which is preliminary data.</text>
</comment>
<proteinExistence type="predicted"/>
<feature type="region of interest" description="Disordered" evidence="1">
    <location>
        <begin position="1"/>
        <end position="23"/>
    </location>
</feature>
<name>A0A426X182_ENSVE</name>
<gene>
    <name evidence="2" type="ORF">B296_00048327</name>
</gene>
<dbReference type="Pfam" id="PF03162">
    <property type="entry name" value="Y_phosphatase2"/>
    <property type="match status" value="1"/>
</dbReference>
<dbReference type="AlphaFoldDB" id="A0A426X182"/>
<evidence type="ECO:0000313" key="3">
    <source>
        <dbReference type="Proteomes" id="UP000287651"/>
    </source>
</evidence>
<dbReference type="InterPro" id="IPR004861">
    <property type="entry name" value="Siw14-like"/>
</dbReference>
<dbReference type="Gene3D" id="3.90.190.10">
    <property type="entry name" value="Protein tyrosine phosphatase superfamily"/>
    <property type="match status" value="1"/>
</dbReference>